<evidence type="ECO:0000313" key="2">
    <source>
        <dbReference type="Proteomes" id="UP001377337"/>
    </source>
</evidence>
<dbReference type="EMBL" id="CP147407">
    <property type="protein sequence ID" value="WXB97583.1"/>
    <property type="molecule type" value="Genomic_DNA"/>
</dbReference>
<evidence type="ECO:0000313" key="1">
    <source>
        <dbReference type="EMBL" id="WXB97583.1"/>
    </source>
</evidence>
<sequence length="49" mass="5527">MEPSNNKICIYSWAMKAANDVLRTNQSHPKKIVASAAEQFAQYDKNRAS</sequence>
<proteinExistence type="predicted"/>
<dbReference type="Proteomes" id="UP001377337">
    <property type="component" value="Chromosome"/>
</dbReference>
<dbReference type="RefSeq" id="WP_338780106.1">
    <property type="nucleotide sequence ID" value="NZ_CP147407.1"/>
</dbReference>
<name>A0ABZ2NIL3_9BACI</name>
<gene>
    <name evidence="1" type="ORF">WCV65_03510</name>
</gene>
<accession>A0ABZ2NIL3</accession>
<protein>
    <submittedName>
        <fullName evidence="1">Uncharacterized protein</fullName>
    </submittedName>
</protein>
<reference evidence="1 2" key="1">
    <citation type="submission" date="2024-02" db="EMBL/GenBank/DDBJ databases">
        <title>Seven novel Bacillus-like species.</title>
        <authorList>
            <person name="Liu G."/>
        </authorList>
    </citation>
    <scope>NUCLEOTIDE SEQUENCE [LARGE SCALE GENOMIC DNA]</scope>
    <source>
        <strain evidence="1 2">FJAT-52054</strain>
    </source>
</reference>
<keyword evidence="2" id="KW-1185">Reference proteome</keyword>
<organism evidence="1 2">
    <name type="scientific">Metabacillus sediminis</name>
    <dbReference type="NCBI Taxonomy" id="3117746"/>
    <lineage>
        <taxon>Bacteria</taxon>
        <taxon>Bacillati</taxon>
        <taxon>Bacillota</taxon>
        <taxon>Bacilli</taxon>
        <taxon>Bacillales</taxon>
        <taxon>Bacillaceae</taxon>
        <taxon>Metabacillus</taxon>
    </lineage>
</organism>